<name>X1TYG1_9ZZZZ</name>
<feature type="non-terminal residue" evidence="9">
    <location>
        <position position="151"/>
    </location>
</feature>
<evidence type="ECO:0000256" key="7">
    <source>
        <dbReference type="SAM" id="Phobius"/>
    </source>
</evidence>
<evidence type="ECO:0000256" key="1">
    <source>
        <dbReference type="ARBA" id="ARBA00004651"/>
    </source>
</evidence>
<feature type="transmembrane region" description="Helical" evidence="7">
    <location>
        <begin position="54"/>
        <end position="75"/>
    </location>
</feature>
<comment type="subcellular location">
    <subcellularLocation>
        <location evidence="1">Cell membrane</location>
        <topology evidence="1">Multi-pass membrane protein</topology>
    </subcellularLocation>
</comment>
<evidence type="ECO:0000259" key="8">
    <source>
        <dbReference type="PROSITE" id="PS50850"/>
    </source>
</evidence>
<dbReference type="GO" id="GO:0022857">
    <property type="term" value="F:transmembrane transporter activity"/>
    <property type="evidence" value="ECO:0007669"/>
    <property type="project" value="InterPro"/>
</dbReference>
<organism evidence="9">
    <name type="scientific">marine sediment metagenome</name>
    <dbReference type="NCBI Taxonomy" id="412755"/>
    <lineage>
        <taxon>unclassified sequences</taxon>
        <taxon>metagenomes</taxon>
        <taxon>ecological metagenomes</taxon>
    </lineage>
</organism>
<dbReference type="InterPro" id="IPR036259">
    <property type="entry name" value="MFS_trans_sf"/>
</dbReference>
<dbReference type="InterPro" id="IPR011701">
    <property type="entry name" value="MFS"/>
</dbReference>
<evidence type="ECO:0000256" key="6">
    <source>
        <dbReference type="SAM" id="MobiDB-lite"/>
    </source>
</evidence>
<keyword evidence="3 7" id="KW-0812">Transmembrane</keyword>
<dbReference type="PROSITE" id="PS50850">
    <property type="entry name" value="MFS"/>
    <property type="match status" value="1"/>
</dbReference>
<reference evidence="9" key="1">
    <citation type="journal article" date="2014" name="Front. Microbiol.">
        <title>High frequency of phylogenetically diverse reductive dehalogenase-homologous genes in deep subseafloor sedimentary metagenomes.</title>
        <authorList>
            <person name="Kawai M."/>
            <person name="Futagami T."/>
            <person name="Toyoda A."/>
            <person name="Takaki Y."/>
            <person name="Nishi S."/>
            <person name="Hori S."/>
            <person name="Arai W."/>
            <person name="Tsubouchi T."/>
            <person name="Morono Y."/>
            <person name="Uchiyama I."/>
            <person name="Ito T."/>
            <person name="Fujiyama A."/>
            <person name="Inagaki F."/>
            <person name="Takami H."/>
        </authorList>
    </citation>
    <scope>NUCLEOTIDE SEQUENCE</scope>
    <source>
        <strain evidence="9">Expedition CK06-06</strain>
    </source>
</reference>
<dbReference type="InterPro" id="IPR020846">
    <property type="entry name" value="MFS_dom"/>
</dbReference>
<feature type="transmembrane region" description="Helical" evidence="7">
    <location>
        <begin position="124"/>
        <end position="150"/>
    </location>
</feature>
<protein>
    <recommendedName>
        <fullName evidence="8">Major facilitator superfamily (MFS) profile domain-containing protein</fullName>
    </recommendedName>
</protein>
<dbReference type="Gene3D" id="1.20.1250.20">
    <property type="entry name" value="MFS general substrate transporter like domains"/>
    <property type="match status" value="1"/>
</dbReference>
<keyword evidence="2" id="KW-1003">Cell membrane</keyword>
<dbReference type="GO" id="GO:0005886">
    <property type="term" value="C:plasma membrane"/>
    <property type="evidence" value="ECO:0007669"/>
    <property type="project" value="UniProtKB-SubCell"/>
</dbReference>
<evidence type="ECO:0000256" key="3">
    <source>
        <dbReference type="ARBA" id="ARBA00022692"/>
    </source>
</evidence>
<accession>X1TYG1</accession>
<keyword evidence="5 7" id="KW-0472">Membrane</keyword>
<evidence type="ECO:0000256" key="5">
    <source>
        <dbReference type="ARBA" id="ARBA00023136"/>
    </source>
</evidence>
<feature type="region of interest" description="Disordered" evidence="6">
    <location>
        <begin position="1"/>
        <end position="34"/>
    </location>
</feature>
<feature type="domain" description="Major facilitator superfamily (MFS) profile" evidence="8">
    <location>
        <begin position="45"/>
        <end position="151"/>
    </location>
</feature>
<dbReference type="AlphaFoldDB" id="X1TYG1"/>
<dbReference type="PANTHER" id="PTHR23513">
    <property type="entry name" value="INTEGRAL MEMBRANE EFFLUX PROTEIN-RELATED"/>
    <property type="match status" value="1"/>
</dbReference>
<dbReference type="PANTHER" id="PTHR23513:SF6">
    <property type="entry name" value="MAJOR FACILITATOR SUPERFAMILY ASSOCIATED DOMAIN-CONTAINING PROTEIN"/>
    <property type="match status" value="1"/>
</dbReference>
<evidence type="ECO:0000313" key="9">
    <source>
        <dbReference type="EMBL" id="GAI85069.1"/>
    </source>
</evidence>
<dbReference type="SUPFAM" id="SSF103473">
    <property type="entry name" value="MFS general substrate transporter"/>
    <property type="match status" value="1"/>
</dbReference>
<gene>
    <name evidence="9" type="ORF">S12H4_17412</name>
</gene>
<dbReference type="Pfam" id="PF07690">
    <property type="entry name" value="MFS_1"/>
    <property type="match status" value="1"/>
</dbReference>
<comment type="caution">
    <text evidence="9">The sequence shown here is derived from an EMBL/GenBank/DDBJ whole genome shotgun (WGS) entry which is preliminary data.</text>
</comment>
<proteinExistence type="predicted"/>
<sequence>MNDPKSSGNHPNNELESNSHEEHLSDSASVEGSEPSYRDVFKNKDFMRLLSGQFFSNFGDAIFRIAIIMYVYSITGSKTQMTLVLAAQTIPWVIIAPIAGVFADRVNRKTMMISSDILRGASIILLPFMTSIYGIVIISFFIGLASASFVA</sequence>
<keyword evidence="4 7" id="KW-1133">Transmembrane helix</keyword>
<evidence type="ECO:0000256" key="2">
    <source>
        <dbReference type="ARBA" id="ARBA00022475"/>
    </source>
</evidence>
<dbReference type="EMBL" id="BARW01008508">
    <property type="protein sequence ID" value="GAI85069.1"/>
    <property type="molecule type" value="Genomic_DNA"/>
</dbReference>
<evidence type="ECO:0000256" key="4">
    <source>
        <dbReference type="ARBA" id="ARBA00022989"/>
    </source>
</evidence>
<feature type="transmembrane region" description="Helical" evidence="7">
    <location>
        <begin position="81"/>
        <end position="103"/>
    </location>
</feature>